<keyword evidence="2" id="KW-1003">Cell membrane</keyword>
<dbReference type="FunFam" id="2.60.40.60:FF:000002">
    <property type="entry name" value="Protocadherin alpha 2"/>
    <property type="match status" value="1"/>
</dbReference>
<reference evidence="15" key="1">
    <citation type="submission" date="2021-02" db="EMBL/GenBank/DDBJ databases">
        <authorList>
            <person name="Nowell W R."/>
        </authorList>
    </citation>
    <scope>NUCLEOTIDE SEQUENCE</scope>
</reference>
<comment type="subcellular location">
    <subcellularLocation>
        <location evidence="1">Cell membrane</location>
        <topology evidence="1">Single-pass type I membrane protein</topology>
    </subcellularLocation>
</comment>
<evidence type="ECO:0000256" key="11">
    <source>
        <dbReference type="PROSITE-ProRule" id="PRU00043"/>
    </source>
</evidence>
<evidence type="ECO:0000256" key="8">
    <source>
        <dbReference type="ARBA" id="ARBA00022989"/>
    </source>
</evidence>
<evidence type="ECO:0000313" key="17">
    <source>
        <dbReference type="Proteomes" id="UP000663829"/>
    </source>
</evidence>
<dbReference type="PRINTS" id="PR00205">
    <property type="entry name" value="CADHERIN"/>
</dbReference>
<dbReference type="Pfam" id="PF00028">
    <property type="entry name" value="Cadherin"/>
    <property type="match status" value="5"/>
</dbReference>
<dbReference type="GO" id="GO:0016477">
    <property type="term" value="P:cell migration"/>
    <property type="evidence" value="ECO:0007669"/>
    <property type="project" value="TreeGrafter"/>
</dbReference>
<dbReference type="FunFam" id="2.60.40.60:FF:000020">
    <property type="entry name" value="Dachsous cadherin-related 1b"/>
    <property type="match status" value="1"/>
</dbReference>
<proteinExistence type="predicted"/>
<feature type="domain" description="Cadherin" evidence="14">
    <location>
        <begin position="472"/>
        <end position="578"/>
    </location>
</feature>
<evidence type="ECO:0000256" key="6">
    <source>
        <dbReference type="ARBA" id="ARBA00022837"/>
    </source>
</evidence>
<dbReference type="InterPro" id="IPR020894">
    <property type="entry name" value="Cadherin_CS"/>
</dbReference>
<keyword evidence="9 12" id="KW-0472">Membrane</keyword>
<dbReference type="Proteomes" id="UP000663829">
    <property type="component" value="Unassembled WGS sequence"/>
</dbReference>
<keyword evidence="5" id="KW-0677">Repeat</keyword>
<feature type="domain" description="Cadherin" evidence="14">
    <location>
        <begin position="245"/>
        <end position="352"/>
    </location>
</feature>
<evidence type="ECO:0000313" key="16">
    <source>
        <dbReference type="EMBL" id="CAF3622474.1"/>
    </source>
</evidence>
<evidence type="ECO:0000256" key="12">
    <source>
        <dbReference type="SAM" id="Phobius"/>
    </source>
</evidence>
<dbReference type="GO" id="GO:0008013">
    <property type="term" value="F:beta-catenin binding"/>
    <property type="evidence" value="ECO:0007669"/>
    <property type="project" value="TreeGrafter"/>
</dbReference>
<evidence type="ECO:0000256" key="2">
    <source>
        <dbReference type="ARBA" id="ARBA00022475"/>
    </source>
</evidence>
<dbReference type="SUPFAM" id="SSF49313">
    <property type="entry name" value="Cadherin-like"/>
    <property type="match status" value="6"/>
</dbReference>
<feature type="transmembrane region" description="Helical" evidence="12">
    <location>
        <begin position="828"/>
        <end position="853"/>
    </location>
</feature>
<dbReference type="EMBL" id="CAJNOQ010000757">
    <property type="protein sequence ID" value="CAF0835292.1"/>
    <property type="molecule type" value="Genomic_DNA"/>
</dbReference>
<keyword evidence="4 13" id="KW-0732">Signal</keyword>
<dbReference type="AlphaFoldDB" id="A0A813VBX2"/>
<feature type="domain" description="Cadherin" evidence="14">
    <location>
        <begin position="579"/>
        <end position="695"/>
    </location>
</feature>
<evidence type="ECO:0000256" key="4">
    <source>
        <dbReference type="ARBA" id="ARBA00022729"/>
    </source>
</evidence>
<dbReference type="EMBL" id="CAJOBC010000757">
    <property type="protein sequence ID" value="CAF3622474.1"/>
    <property type="molecule type" value="Genomic_DNA"/>
</dbReference>
<dbReference type="Gene3D" id="2.60.40.60">
    <property type="entry name" value="Cadherins"/>
    <property type="match status" value="6"/>
</dbReference>
<dbReference type="PANTHER" id="PTHR24027">
    <property type="entry name" value="CADHERIN-23"/>
    <property type="match status" value="1"/>
</dbReference>
<feature type="signal peptide" evidence="13">
    <location>
        <begin position="1"/>
        <end position="19"/>
    </location>
</feature>
<keyword evidence="3 12" id="KW-0812">Transmembrane</keyword>
<feature type="domain" description="Cadherin" evidence="14">
    <location>
        <begin position="137"/>
        <end position="244"/>
    </location>
</feature>
<dbReference type="CDD" id="cd11304">
    <property type="entry name" value="Cadherin_repeat"/>
    <property type="match status" value="6"/>
</dbReference>
<dbReference type="OrthoDB" id="6252479at2759"/>
<dbReference type="PROSITE" id="PS00232">
    <property type="entry name" value="CADHERIN_1"/>
    <property type="match status" value="4"/>
</dbReference>
<gene>
    <name evidence="15" type="ORF">GPM918_LOCUS5271</name>
    <name evidence="16" type="ORF">SRO942_LOCUS5271</name>
</gene>
<evidence type="ECO:0000256" key="7">
    <source>
        <dbReference type="ARBA" id="ARBA00022889"/>
    </source>
</evidence>
<feature type="domain" description="Cadherin" evidence="14">
    <location>
        <begin position="19"/>
        <end position="136"/>
    </location>
</feature>
<name>A0A813VBX2_9BILA</name>
<dbReference type="Proteomes" id="UP000681722">
    <property type="component" value="Unassembled WGS sequence"/>
</dbReference>
<comment type="caution">
    <text evidence="15">The sequence shown here is derived from an EMBL/GenBank/DDBJ whole genome shotgun (WGS) entry which is preliminary data.</text>
</comment>
<dbReference type="GO" id="GO:0045296">
    <property type="term" value="F:cadherin binding"/>
    <property type="evidence" value="ECO:0007669"/>
    <property type="project" value="TreeGrafter"/>
</dbReference>
<sequence>MFRLPSFLFLSIFFIQTYSNKRDTIHIMEDLPIGSAVYTFPFDSCSSISTTHSSSNSNRFSFIDGQRNQNQYFLIDPFTGRVTTKKLIDRDDFCLNRLCSCERCEINLEVLCLNSDVYFTGVSIIIDDLNDHTPRFDKQQQEIEVLENVPVGYIIPLDAAIDRDYGNNSIQGYKLVEDKQNKMKGTFQLHQDLLSLHLMKSLDREICDILIYTLVATDGGQPPLSGRMKIIIKIIDVNDNSPIMDRKDIYVQLSELTPINNLVTRIHAIDGDSGLNGQIRYTIQSIDPPSANKTFKLDLDTGELKLAQLLDYEIEKHYSLKIRAADRGQGSMPAIATVNISIKDENDNKPLFMIKFAEYKSDYVYSNNTKIIYIKENAPNGTFLGHISINDNDEGENGRVNWKLDSNNTIYTKEIFNNEAFFLFTNQKFDRELNDYYEISLFAIDNGQPPNTNIFNFSLIILDENDNEPIFDQDSYTVNIHENISVGSIIISVHATDLDQNMNGLLTYRLLTNDNITFDYFNINEYTGDIHVQQSLDREIISQFIFEVSASDNGQPSLISTVNCTINILDINDNKPIFLNDTFEFYVSETQVTQTIIIGQINATDLDEGENGQINYKLIYNKKIDYLNETTDDISENEWPFYLTLNGTLYLKGHIDYEQQTRYDMSVMAYDRKGLNTTVPLIIHIQNRNDWCPELKNQTVYFFINIDEWNQTALYNPIELTDGDNDTCEMILLNFNDLFKIEKLARNIFNLKAIAIPYNELYELDIKLRDIVIDGDKSCEKRVKIIVAIGNNQTNQSQVYEIAQQYLETIRLRDLHESRQRSYFDLTLVNIIGLFIILCFLLILILIIIRICLALTRRKRSNRYHIHHHKDHPNRIGTLYRLQLEQTDTQLPLLASNEGEHSLTSSLIVKNTNRNNGSENIEDDEEEVSVSIVLSKINNYSMQD</sequence>
<protein>
    <recommendedName>
        <fullName evidence="14">Cadherin domain-containing protein</fullName>
    </recommendedName>
</protein>
<accession>A0A813VBX2</accession>
<feature type="domain" description="Cadherin" evidence="14">
    <location>
        <begin position="366"/>
        <end position="471"/>
    </location>
</feature>
<dbReference type="GO" id="GO:0016342">
    <property type="term" value="C:catenin complex"/>
    <property type="evidence" value="ECO:0007669"/>
    <property type="project" value="TreeGrafter"/>
</dbReference>
<dbReference type="FunFam" id="2.60.40.60:FF:000092">
    <property type="entry name" value="Protocadherin 8"/>
    <property type="match status" value="1"/>
</dbReference>
<dbReference type="InterPro" id="IPR015919">
    <property type="entry name" value="Cadherin-like_sf"/>
</dbReference>
<dbReference type="PROSITE" id="PS50268">
    <property type="entry name" value="CADHERIN_2"/>
    <property type="match status" value="6"/>
</dbReference>
<keyword evidence="10" id="KW-0325">Glycoprotein</keyword>
<dbReference type="GO" id="GO:0007156">
    <property type="term" value="P:homophilic cell adhesion via plasma membrane adhesion molecules"/>
    <property type="evidence" value="ECO:0007669"/>
    <property type="project" value="InterPro"/>
</dbReference>
<feature type="chain" id="PRO_5036223252" description="Cadherin domain-containing protein" evidence="13">
    <location>
        <begin position="20"/>
        <end position="944"/>
    </location>
</feature>
<dbReference type="PANTHER" id="PTHR24027:SF438">
    <property type="entry name" value="CADHERIN 23"/>
    <property type="match status" value="1"/>
</dbReference>
<dbReference type="SMART" id="SM00112">
    <property type="entry name" value="CA"/>
    <property type="match status" value="6"/>
</dbReference>
<dbReference type="InterPro" id="IPR002126">
    <property type="entry name" value="Cadherin-like_dom"/>
</dbReference>
<dbReference type="GO" id="GO:0005509">
    <property type="term" value="F:calcium ion binding"/>
    <property type="evidence" value="ECO:0007669"/>
    <property type="project" value="UniProtKB-UniRule"/>
</dbReference>
<organism evidence="15 17">
    <name type="scientific">Didymodactylos carnosus</name>
    <dbReference type="NCBI Taxonomy" id="1234261"/>
    <lineage>
        <taxon>Eukaryota</taxon>
        <taxon>Metazoa</taxon>
        <taxon>Spiralia</taxon>
        <taxon>Gnathifera</taxon>
        <taxon>Rotifera</taxon>
        <taxon>Eurotatoria</taxon>
        <taxon>Bdelloidea</taxon>
        <taxon>Philodinida</taxon>
        <taxon>Philodinidae</taxon>
        <taxon>Didymodactylos</taxon>
    </lineage>
</organism>
<evidence type="ECO:0000256" key="1">
    <source>
        <dbReference type="ARBA" id="ARBA00004251"/>
    </source>
</evidence>
<dbReference type="InterPro" id="IPR039808">
    <property type="entry name" value="Cadherin"/>
</dbReference>
<evidence type="ECO:0000256" key="5">
    <source>
        <dbReference type="ARBA" id="ARBA00022737"/>
    </source>
</evidence>
<evidence type="ECO:0000256" key="10">
    <source>
        <dbReference type="ARBA" id="ARBA00023180"/>
    </source>
</evidence>
<evidence type="ECO:0000256" key="9">
    <source>
        <dbReference type="ARBA" id="ARBA00023136"/>
    </source>
</evidence>
<evidence type="ECO:0000259" key="14">
    <source>
        <dbReference type="PROSITE" id="PS50268"/>
    </source>
</evidence>
<evidence type="ECO:0000256" key="13">
    <source>
        <dbReference type="SAM" id="SignalP"/>
    </source>
</evidence>
<evidence type="ECO:0000256" key="3">
    <source>
        <dbReference type="ARBA" id="ARBA00022692"/>
    </source>
</evidence>
<keyword evidence="7" id="KW-0130">Cell adhesion</keyword>
<keyword evidence="8 12" id="KW-1133">Transmembrane helix</keyword>
<evidence type="ECO:0000313" key="15">
    <source>
        <dbReference type="EMBL" id="CAF0835292.1"/>
    </source>
</evidence>
<dbReference type="FunFam" id="2.60.40.60:FF:000007">
    <property type="entry name" value="Protocadherin alpha 2"/>
    <property type="match status" value="1"/>
</dbReference>
<keyword evidence="17" id="KW-1185">Reference proteome</keyword>
<keyword evidence="6 11" id="KW-0106">Calcium</keyword>